<evidence type="ECO:0000256" key="6">
    <source>
        <dbReference type="ARBA" id="ARBA00023295"/>
    </source>
</evidence>
<dbReference type="Pfam" id="PF00295">
    <property type="entry name" value="Glyco_hydro_28"/>
    <property type="match status" value="1"/>
</dbReference>
<keyword evidence="3" id="KW-0134">Cell wall</keyword>
<keyword evidence="6 9" id="KW-0326">Glycosidase</keyword>
<accession>A0AAV1XTM5</accession>
<evidence type="ECO:0000256" key="3">
    <source>
        <dbReference type="ARBA" id="ARBA00022512"/>
    </source>
</evidence>
<dbReference type="GO" id="GO:0071555">
    <property type="term" value="P:cell wall organization"/>
    <property type="evidence" value="ECO:0007669"/>
    <property type="project" value="UniProtKB-KW"/>
</dbReference>
<proteinExistence type="inferred from homology"/>
<keyword evidence="4" id="KW-0964">Secreted</keyword>
<dbReference type="InterPro" id="IPR011050">
    <property type="entry name" value="Pectin_lyase_fold/virulence"/>
</dbReference>
<feature type="signal peptide" evidence="10">
    <location>
        <begin position="1"/>
        <end position="20"/>
    </location>
</feature>
<evidence type="ECO:0000313" key="12">
    <source>
        <dbReference type="Proteomes" id="UP001497480"/>
    </source>
</evidence>
<keyword evidence="5 9" id="KW-0378">Hydrolase</keyword>
<keyword evidence="7" id="KW-0961">Cell wall biogenesis/degradation</keyword>
<evidence type="ECO:0008006" key="13">
    <source>
        <dbReference type="Google" id="ProtNLM"/>
    </source>
</evidence>
<name>A0AAV1XTM5_LUPLU</name>
<dbReference type="Proteomes" id="UP001497480">
    <property type="component" value="Unassembled WGS sequence"/>
</dbReference>
<protein>
    <recommendedName>
        <fullName evidence="13">Polygalacturonase</fullName>
    </recommendedName>
</protein>
<evidence type="ECO:0000256" key="10">
    <source>
        <dbReference type="SAM" id="SignalP"/>
    </source>
</evidence>
<evidence type="ECO:0000256" key="2">
    <source>
        <dbReference type="ARBA" id="ARBA00008834"/>
    </source>
</evidence>
<feature type="active site" evidence="8">
    <location>
        <position position="248"/>
    </location>
</feature>
<keyword evidence="12" id="KW-1185">Reference proteome</keyword>
<evidence type="ECO:0000256" key="7">
    <source>
        <dbReference type="ARBA" id="ARBA00023316"/>
    </source>
</evidence>
<keyword evidence="10" id="KW-0732">Signal</keyword>
<evidence type="ECO:0000256" key="4">
    <source>
        <dbReference type="ARBA" id="ARBA00022525"/>
    </source>
</evidence>
<comment type="similarity">
    <text evidence="2 9">Belongs to the glycosyl hydrolase 28 family.</text>
</comment>
<evidence type="ECO:0000256" key="5">
    <source>
        <dbReference type="ARBA" id="ARBA00022801"/>
    </source>
</evidence>
<reference evidence="11 12" key="1">
    <citation type="submission" date="2024-03" db="EMBL/GenBank/DDBJ databases">
        <authorList>
            <person name="Martinez-Hernandez J."/>
        </authorList>
    </citation>
    <scope>NUCLEOTIDE SEQUENCE [LARGE SCALE GENOMIC DNA]</scope>
</reference>
<evidence type="ECO:0000256" key="8">
    <source>
        <dbReference type="PROSITE-ProRule" id="PRU10052"/>
    </source>
</evidence>
<dbReference type="GO" id="GO:0005975">
    <property type="term" value="P:carbohydrate metabolic process"/>
    <property type="evidence" value="ECO:0007669"/>
    <property type="project" value="InterPro"/>
</dbReference>
<comment type="caution">
    <text evidence="11">The sequence shown here is derived from an EMBL/GenBank/DDBJ whole genome shotgun (WGS) entry which is preliminary data.</text>
</comment>
<evidence type="ECO:0000256" key="9">
    <source>
        <dbReference type="RuleBase" id="RU361169"/>
    </source>
</evidence>
<evidence type="ECO:0000313" key="11">
    <source>
        <dbReference type="EMBL" id="CAL0324375.1"/>
    </source>
</evidence>
<evidence type="ECO:0000256" key="1">
    <source>
        <dbReference type="ARBA" id="ARBA00004191"/>
    </source>
</evidence>
<dbReference type="InterPro" id="IPR000743">
    <property type="entry name" value="Glyco_hydro_28"/>
</dbReference>
<gene>
    <name evidence="11" type="ORF">LLUT_LOCUS25435</name>
</gene>
<dbReference type="InterPro" id="IPR012334">
    <property type="entry name" value="Pectin_lyas_fold"/>
</dbReference>
<dbReference type="SUPFAM" id="SSF51126">
    <property type="entry name" value="Pectin lyase-like"/>
    <property type="match status" value="1"/>
</dbReference>
<dbReference type="Gene3D" id="2.160.20.10">
    <property type="entry name" value="Single-stranded right-handed beta-helix, Pectin lyase-like"/>
    <property type="match status" value="1"/>
</dbReference>
<sequence>MQGGVIACILILSFVSPCLCLNKWNFVLEANESTYHNVINYEAKGDAKSDNSNAFLSAWKKACEAEGKQTLVIPNGKVFMVKNLELNGPCKASSIHIQILGKIVAPSMDQWGSDKTHLIAISKVNSLTIDGGGQIEGNGQTWWEKCNKNCPRPRLVQFRFCNDLSVSSLHMSNSPGAHISINNCENAKFFNMNINAPGDSPNTDAYDISSSKNVVFEDSTLAIGDDCIAVNAGSSFIYANRLKCGPGHGISIGSLGKNNAHETVEEVHVKDCTFIGTKNGARIKTWEGGSGYVRKISYENIKLENTRNPILIDQHYSTKNPNNGVTSLEISDVTFKGFKGTSADEKAITLNCSSNGCFNIKLDQINIVSSNPQKKAQASCSNAHGIVGQVIPDVPCMLK</sequence>
<organism evidence="11 12">
    <name type="scientific">Lupinus luteus</name>
    <name type="common">European yellow lupine</name>
    <dbReference type="NCBI Taxonomy" id="3873"/>
    <lineage>
        <taxon>Eukaryota</taxon>
        <taxon>Viridiplantae</taxon>
        <taxon>Streptophyta</taxon>
        <taxon>Embryophyta</taxon>
        <taxon>Tracheophyta</taxon>
        <taxon>Spermatophyta</taxon>
        <taxon>Magnoliopsida</taxon>
        <taxon>eudicotyledons</taxon>
        <taxon>Gunneridae</taxon>
        <taxon>Pentapetalae</taxon>
        <taxon>rosids</taxon>
        <taxon>fabids</taxon>
        <taxon>Fabales</taxon>
        <taxon>Fabaceae</taxon>
        <taxon>Papilionoideae</taxon>
        <taxon>50 kb inversion clade</taxon>
        <taxon>genistoids sensu lato</taxon>
        <taxon>core genistoids</taxon>
        <taxon>Genisteae</taxon>
        <taxon>Lupinus</taxon>
    </lineage>
</organism>
<dbReference type="PROSITE" id="PS00502">
    <property type="entry name" value="POLYGALACTURONASE"/>
    <property type="match status" value="1"/>
</dbReference>
<dbReference type="EMBL" id="CAXHTB010000018">
    <property type="protein sequence ID" value="CAL0324375.1"/>
    <property type="molecule type" value="Genomic_DNA"/>
</dbReference>
<dbReference type="GO" id="GO:0004650">
    <property type="term" value="F:polygalacturonase activity"/>
    <property type="evidence" value="ECO:0007669"/>
    <property type="project" value="InterPro"/>
</dbReference>
<dbReference type="PANTHER" id="PTHR31375">
    <property type="match status" value="1"/>
</dbReference>
<dbReference type="AlphaFoldDB" id="A0AAV1XTM5"/>
<feature type="chain" id="PRO_5043640203" description="Polygalacturonase" evidence="10">
    <location>
        <begin position="21"/>
        <end position="399"/>
    </location>
</feature>
<comment type="subcellular location">
    <subcellularLocation>
        <location evidence="1">Secreted</location>
        <location evidence="1">Cell wall</location>
    </subcellularLocation>
</comment>